<evidence type="ECO:0000313" key="2">
    <source>
        <dbReference type="Proteomes" id="UP000271162"/>
    </source>
</evidence>
<sequence length="94" mass="10273">MSKVSPSDFDCDASLSGSRIGILVTMAAKVFSIVSRRFDLSESLPSTSHSTENGDRAPEVSSLDIIGLDSTKLLRNLECTVEVKMQKKLSPKRR</sequence>
<protein>
    <submittedName>
        <fullName evidence="1 3">Uncharacterized protein</fullName>
    </submittedName>
</protein>
<dbReference type="Proteomes" id="UP000271162">
    <property type="component" value="Unassembled WGS sequence"/>
</dbReference>
<reference evidence="1 2" key="2">
    <citation type="submission" date="2018-11" db="EMBL/GenBank/DDBJ databases">
        <authorList>
            <consortium name="Pathogen Informatics"/>
        </authorList>
    </citation>
    <scope>NUCLEOTIDE SEQUENCE [LARGE SCALE GENOMIC DNA]</scope>
</reference>
<name>A0A0N4XCY5_NIPBR</name>
<dbReference type="WBParaSite" id="NBR_0000034101-mRNA-1">
    <property type="protein sequence ID" value="NBR_0000034101-mRNA-1"/>
    <property type="gene ID" value="NBR_0000034101"/>
</dbReference>
<evidence type="ECO:0000313" key="3">
    <source>
        <dbReference type="WBParaSite" id="NBR_0000034101-mRNA-1"/>
    </source>
</evidence>
<keyword evidence="2" id="KW-1185">Reference proteome</keyword>
<evidence type="ECO:0000313" key="1">
    <source>
        <dbReference type="EMBL" id="VDL62850.1"/>
    </source>
</evidence>
<reference evidence="3" key="1">
    <citation type="submission" date="2017-02" db="UniProtKB">
        <authorList>
            <consortium name="WormBaseParasite"/>
        </authorList>
    </citation>
    <scope>IDENTIFICATION</scope>
</reference>
<proteinExistence type="predicted"/>
<gene>
    <name evidence="1" type="ORF">NBR_LOCUS342</name>
</gene>
<accession>A0A0N4XCY5</accession>
<dbReference type="EMBL" id="UYSL01000123">
    <property type="protein sequence ID" value="VDL62850.1"/>
    <property type="molecule type" value="Genomic_DNA"/>
</dbReference>
<dbReference type="AlphaFoldDB" id="A0A0N4XCY5"/>
<organism evidence="3">
    <name type="scientific">Nippostrongylus brasiliensis</name>
    <name type="common">Rat hookworm</name>
    <dbReference type="NCBI Taxonomy" id="27835"/>
    <lineage>
        <taxon>Eukaryota</taxon>
        <taxon>Metazoa</taxon>
        <taxon>Ecdysozoa</taxon>
        <taxon>Nematoda</taxon>
        <taxon>Chromadorea</taxon>
        <taxon>Rhabditida</taxon>
        <taxon>Rhabditina</taxon>
        <taxon>Rhabditomorpha</taxon>
        <taxon>Strongyloidea</taxon>
        <taxon>Heligmosomidae</taxon>
        <taxon>Nippostrongylus</taxon>
    </lineage>
</organism>